<dbReference type="GO" id="GO:0008831">
    <property type="term" value="F:dTDP-4-dehydrorhamnose reductase activity"/>
    <property type="evidence" value="ECO:0007669"/>
    <property type="project" value="UniProtKB-EC"/>
</dbReference>
<dbReference type="EC" id="1.1.1.133" evidence="2"/>
<evidence type="ECO:0000313" key="2">
    <source>
        <dbReference type="EMBL" id="VAW35317.1"/>
    </source>
</evidence>
<dbReference type="EMBL" id="UOEZ01000024">
    <property type="protein sequence ID" value="VAW35317.1"/>
    <property type="molecule type" value="Genomic_DNA"/>
</dbReference>
<dbReference type="InterPro" id="IPR036291">
    <property type="entry name" value="NAD(P)-bd_dom_sf"/>
</dbReference>
<dbReference type="PANTHER" id="PTHR10491">
    <property type="entry name" value="DTDP-4-DEHYDRORHAMNOSE REDUCTASE"/>
    <property type="match status" value="1"/>
</dbReference>
<reference evidence="2" key="1">
    <citation type="submission" date="2018-06" db="EMBL/GenBank/DDBJ databases">
        <authorList>
            <person name="Zhirakovskaya E."/>
        </authorList>
    </citation>
    <scope>NUCLEOTIDE SEQUENCE</scope>
</reference>
<sequence length="302" mass="32331">MSRKVRPGQRVLVAGASGMLGRALASLLLGAGYEVVAPGRPELDITELQAVRALVRGVAPAAVINCAAYTAVDKAEDERGKAELINREGAANLSRAAADAGAKFIHISTDFVFDGTKNTPYSEDDEPAPVGVYGSSKLAGEDKVIAAGGDFFIVRTSWLYGPGSDNFVTKIAGKARSSKELRVVFDQVGTPTYTFDLAEAIINLTELELDNGIYHFSNEGVASWYDFAVAVVEGLKRRGAGLSVERIEPVLSAAYKTPAKRPSYSVMDKAKYKKATGAHVRHWGEALSSYLETTLKDGRIKL</sequence>
<name>A0A3B0VAU6_9ZZZZ</name>
<organism evidence="2">
    <name type="scientific">hydrothermal vent metagenome</name>
    <dbReference type="NCBI Taxonomy" id="652676"/>
    <lineage>
        <taxon>unclassified sequences</taxon>
        <taxon>metagenomes</taxon>
        <taxon>ecological metagenomes</taxon>
    </lineage>
</organism>
<dbReference type="CDD" id="cd05254">
    <property type="entry name" value="dTDP_HR_like_SDR_e"/>
    <property type="match status" value="1"/>
</dbReference>
<dbReference type="InterPro" id="IPR005913">
    <property type="entry name" value="dTDP_dehydrorham_reduct"/>
</dbReference>
<dbReference type="Gene3D" id="3.90.25.10">
    <property type="entry name" value="UDP-galactose 4-epimerase, domain 1"/>
    <property type="match status" value="1"/>
</dbReference>
<dbReference type="AlphaFoldDB" id="A0A3B0VAU6"/>
<dbReference type="Pfam" id="PF04321">
    <property type="entry name" value="RmlD_sub_bind"/>
    <property type="match status" value="1"/>
</dbReference>
<evidence type="ECO:0000259" key="1">
    <source>
        <dbReference type="Pfam" id="PF04321"/>
    </source>
</evidence>
<dbReference type="SUPFAM" id="SSF51735">
    <property type="entry name" value="NAD(P)-binding Rossmann-fold domains"/>
    <property type="match status" value="1"/>
</dbReference>
<dbReference type="InterPro" id="IPR029903">
    <property type="entry name" value="RmlD-like-bd"/>
</dbReference>
<dbReference type="GO" id="GO:0005829">
    <property type="term" value="C:cytosol"/>
    <property type="evidence" value="ECO:0007669"/>
    <property type="project" value="TreeGrafter"/>
</dbReference>
<gene>
    <name evidence="2" type="ORF">MNBD_DELTA02-277</name>
</gene>
<protein>
    <submittedName>
        <fullName evidence="2">dTDP-4-dehydrorhamnose reductase</fullName>
        <ecNumber evidence="2">1.1.1.133</ecNumber>
    </submittedName>
</protein>
<proteinExistence type="predicted"/>
<dbReference type="PANTHER" id="PTHR10491:SF4">
    <property type="entry name" value="METHIONINE ADENOSYLTRANSFERASE 2 SUBUNIT BETA"/>
    <property type="match status" value="1"/>
</dbReference>
<dbReference type="GO" id="GO:0019305">
    <property type="term" value="P:dTDP-rhamnose biosynthetic process"/>
    <property type="evidence" value="ECO:0007669"/>
    <property type="project" value="TreeGrafter"/>
</dbReference>
<accession>A0A3B0VAU6</accession>
<dbReference type="Gene3D" id="3.40.50.720">
    <property type="entry name" value="NAD(P)-binding Rossmann-like Domain"/>
    <property type="match status" value="1"/>
</dbReference>
<dbReference type="NCBIfam" id="TIGR01214">
    <property type="entry name" value="rmlD"/>
    <property type="match status" value="1"/>
</dbReference>
<feature type="domain" description="RmlD-like substrate binding" evidence="1">
    <location>
        <begin position="10"/>
        <end position="293"/>
    </location>
</feature>
<keyword evidence="2" id="KW-0560">Oxidoreductase</keyword>